<feature type="transmembrane region" description="Helical" evidence="6">
    <location>
        <begin position="108"/>
        <end position="131"/>
    </location>
</feature>
<evidence type="ECO:0000256" key="2">
    <source>
        <dbReference type="ARBA" id="ARBA00022475"/>
    </source>
</evidence>
<evidence type="ECO:0000256" key="1">
    <source>
        <dbReference type="ARBA" id="ARBA00004651"/>
    </source>
</evidence>
<feature type="domain" description="PhoU" evidence="7">
    <location>
        <begin position="356"/>
        <end position="441"/>
    </location>
</feature>
<gene>
    <name evidence="8" type="ORF">JOC49_000601</name>
</gene>
<dbReference type="PANTHER" id="PTHR10010:SF46">
    <property type="entry name" value="SODIUM-DEPENDENT PHOSPHATE TRANSPORT PROTEIN 2B"/>
    <property type="match status" value="1"/>
</dbReference>
<dbReference type="Proteomes" id="UP000767854">
    <property type="component" value="Unassembled WGS sequence"/>
</dbReference>
<dbReference type="RefSeq" id="WP_204662111.1">
    <property type="nucleotide sequence ID" value="NZ_JAFBDT010000003.1"/>
</dbReference>
<comment type="caution">
    <text evidence="8">The sequence shown here is derived from an EMBL/GenBank/DDBJ whole genome shotgun (WGS) entry which is preliminary data.</text>
</comment>
<proteinExistence type="predicted"/>
<organism evidence="8 9">
    <name type="scientific">Fusibacter tunisiensis</name>
    <dbReference type="NCBI Taxonomy" id="1008308"/>
    <lineage>
        <taxon>Bacteria</taxon>
        <taxon>Bacillati</taxon>
        <taxon>Bacillota</taxon>
        <taxon>Clostridia</taxon>
        <taxon>Eubacteriales</taxon>
        <taxon>Eubacteriales Family XII. Incertae Sedis</taxon>
        <taxon>Fusibacter</taxon>
    </lineage>
</organism>
<dbReference type="InterPro" id="IPR004633">
    <property type="entry name" value="NaPi_cotrn-rel/YqeW-like"/>
</dbReference>
<sequence length="551" mass="59296">MDGLAFKDLLGMIIPLLGGLGLFLYGMSVMSDGIEKSAGNKLEKIIEKLSGNIFKGVLVGAIVTVAVQSSSATTVMVVGFVNAGIMNLTQAIGIIMGANIGTTVTAQLVSINLTALAPIAIAIGSGIKIFGKKNKQIILGEIILGFGMLFLGMDIMKEALSPIKEMQAFTNIVADIGSGTVLGTIEGFLVGLILTTLVQSSSASTGILVALALAGALPIEAAFPVLLGTNVGTTTTALISSVSANRTAKRAALMHLLFNVVGTIVFIIFFSKLTMNIVTSISDDPARQLANAHTFFNVINTLILLPFAGLIVKAVQKMLPVTEMEREEAMFGKKYLDDRMIETPAIAMGQVVKEVLHMGNLTKMSLESSVDAVQNNNPKAIEKTLKLEKTINALEHEISEYLIKLSNTSIDFEDRQMIDGLFSTINDIERVGDHAENVAELAEFKIENNVHFSEKAVVEMEEMVEKVVQSYTLAMDAMKEGDRHKAQKVVEIEGVIDEMEKTLRKKHIQRLNDGRCETSAGIVFLDLLSNLERVSDHASNIALAVLDVKNN</sequence>
<dbReference type="Gene3D" id="1.20.58.220">
    <property type="entry name" value="Phosphate transport system protein phou homolog 2, domain 2"/>
    <property type="match status" value="1"/>
</dbReference>
<feature type="domain" description="PhoU" evidence="7">
    <location>
        <begin position="461"/>
        <end position="543"/>
    </location>
</feature>
<keyword evidence="3 6" id="KW-0812">Transmembrane</keyword>
<keyword evidence="4 6" id="KW-1133">Transmembrane helix</keyword>
<name>A0ABS2MNV6_9FIRM</name>
<reference evidence="8 9" key="1">
    <citation type="submission" date="2021-01" db="EMBL/GenBank/DDBJ databases">
        <title>Genomic Encyclopedia of Type Strains, Phase IV (KMG-IV): sequencing the most valuable type-strain genomes for metagenomic binning, comparative biology and taxonomic classification.</title>
        <authorList>
            <person name="Goeker M."/>
        </authorList>
    </citation>
    <scope>NUCLEOTIDE SEQUENCE [LARGE SCALE GENOMIC DNA]</scope>
    <source>
        <strain evidence="8 9">DSM 24436</strain>
    </source>
</reference>
<dbReference type="InterPro" id="IPR026022">
    <property type="entry name" value="PhoU_dom"/>
</dbReference>
<keyword evidence="9" id="KW-1185">Reference proteome</keyword>
<dbReference type="PANTHER" id="PTHR10010">
    <property type="entry name" value="SOLUTE CARRIER FAMILY 34 SODIUM PHOSPHATE , MEMBER 2-RELATED"/>
    <property type="match status" value="1"/>
</dbReference>
<dbReference type="InterPro" id="IPR038078">
    <property type="entry name" value="PhoU-like_sf"/>
</dbReference>
<feature type="transmembrane region" description="Helical" evidence="6">
    <location>
        <begin position="206"/>
        <end position="231"/>
    </location>
</feature>
<dbReference type="EMBL" id="JAFBDT010000003">
    <property type="protein sequence ID" value="MBM7561084.1"/>
    <property type="molecule type" value="Genomic_DNA"/>
</dbReference>
<feature type="transmembrane region" description="Helical" evidence="6">
    <location>
        <begin position="75"/>
        <end position="96"/>
    </location>
</feature>
<dbReference type="NCBIfam" id="TIGR00704">
    <property type="entry name" value="NaPi_cotrn_rel"/>
    <property type="match status" value="1"/>
</dbReference>
<dbReference type="NCBIfam" id="NF037997">
    <property type="entry name" value="Na_Pi_symport"/>
    <property type="match status" value="1"/>
</dbReference>
<feature type="transmembrane region" description="Helical" evidence="6">
    <location>
        <begin position="168"/>
        <end position="194"/>
    </location>
</feature>
<feature type="transmembrane region" description="Helical" evidence="6">
    <location>
        <begin position="12"/>
        <end position="31"/>
    </location>
</feature>
<comment type="subcellular location">
    <subcellularLocation>
        <location evidence="1">Cell membrane</location>
        <topology evidence="1">Multi-pass membrane protein</topology>
    </subcellularLocation>
</comment>
<dbReference type="SUPFAM" id="SSF109755">
    <property type="entry name" value="PhoU-like"/>
    <property type="match status" value="1"/>
</dbReference>
<evidence type="ECO:0000256" key="5">
    <source>
        <dbReference type="ARBA" id="ARBA00023136"/>
    </source>
</evidence>
<evidence type="ECO:0000256" key="3">
    <source>
        <dbReference type="ARBA" id="ARBA00022692"/>
    </source>
</evidence>
<dbReference type="Pfam" id="PF02690">
    <property type="entry name" value="Na_Pi_cotrans"/>
    <property type="match status" value="2"/>
</dbReference>
<dbReference type="InterPro" id="IPR003841">
    <property type="entry name" value="Na/Pi_transpt"/>
</dbReference>
<evidence type="ECO:0000259" key="7">
    <source>
        <dbReference type="Pfam" id="PF01895"/>
    </source>
</evidence>
<accession>A0ABS2MNV6</accession>
<evidence type="ECO:0000256" key="6">
    <source>
        <dbReference type="SAM" id="Phobius"/>
    </source>
</evidence>
<feature type="transmembrane region" description="Helical" evidence="6">
    <location>
        <begin position="252"/>
        <end position="275"/>
    </location>
</feature>
<keyword evidence="2" id="KW-1003">Cell membrane</keyword>
<evidence type="ECO:0000256" key="4">
    <source>
        <dbReference type="ARBA" id="ARBA00022989"/>
    </source>
</evidence>
<keyword evidence="5 6" id="KW-0472">Membrane</keyword>
<protein>
    <submittedName>
        <fullName evidence="8">Phosphate:Na+ symporter</fullName>
    </submittedName>
</protein>
<dbReference type="Pfam" id="PF01895">
    <property type="entry name" value="PhoU"/>
    <property type="match status" value="2"/>
</dbReference>
<evidence type="ECO:0000313" key="9">
    <source>
        <dbReference type="Proteomes" id="UP000767854"/>
    </source>
</evidence>
<evidence type="ECO:0000313" key="8">
    <source>
        <dbReference type="EMBL" id="MBM7561084.1"/>
    </source>
</evidence>
<feature type="transmembrane region" description="Helical" evidence="6">
    <location>
        <begin position="137"/>
        <end position="156"/>
    </location>
</feature>
<feature type="transmembrane region" description="Helical" evidence="6">
    <location>
        <begin position="295"/>
        <end position="315"/>
    </location>
</feature>